<dbReference type="OrthoDB" id="10494060at2759"/>
<reference evidence="1" key="1">
    <citation type="journal article" date="2017" name="Gigascience">
        <title>The genome draft of coconut (Cocos nucifera).</title>
        <authorList>
            <person name="Xiao Y."/>
            <person name="Xu P."/>
            <person name="Fan H."/>
            <person name="Baudouin L."/>
            <person name="Xia W."/>
            <person name="Bocs S."/>
            <person name="Xu J."/>
            <person name="Li Q."/>
            <person name="Guo A."/>
            <person name="Zhou L."/>
            <person name="Li J."/>
            <person name="Wu Y."/>
            <person name="Ma Z."/>
            <person name="Armero A."/>
            <person name="Issali A.E."/>
            <person name="Liu N."/>
            <person name="Peng M."/>
            <person name="Yang Y."/>
        </authorList>
    </citation>
    <scope>NUCLEOTIDE SEQUENCE</scope>
    <source>
        <tissue evidence="1">Spear leaf of Hainan Tall coconut</tissue>
    </source>
</reference>
<sequence length="116" mass="13047">MMERTSDLKFKSDSEQNGALDSNAIVLLSPTSDCSDIRSDPMVLERELAHELAATKQATNVLSETTISFEEALERELEFRKRMKIAMLQASIDSGSPFTPSQVRICYLFHNSSCRQ</sequence>
<reference evidence="1" key="2">
    <citation type="submission" date="2019-07" db="EMBL/GenBank/DDBJ databases">
        <authorList>
            <person name="Yang Y."/>
            <person name="Bocs S."/>
            <person name="Baudouin L."/>
        </authorList>
    </citation>
    <scope>NUCLEOTIDE SEQUENCE</scope>
    <source>
        <tissue evidence="1">Spear leaf of Hainan Tall coconut</tissue>
    </source>
</reference>
<evidence type="ECO:0000313" key="1">
    <source>
        <dbReference type="EMBL" id="KAG1366816.1"/>
    </source>
</evidence>
<keyword evidence="2" id="KW-1185">Reference proteome</keyword>
<dbReference type="EMBL" id="CM017884">
    <property type="protein sequence ID" value="KAG1366816.1"/>
    <property type="molecule type" value="Genomic_DNA"/>
</dbReference>
<comment type="caution">
    <text evidence="1">The sequence shown here is derived from an EMBL/GenBank/DDBJ whole genome shotgun (WGS) entry which is preliminary data.</text>
</comment>
<dbReference type="Proteomes" id="UP000797356">
    <property type="component" value="Chromosome 13"/>
</dbReference>
<name>A0A8K0IT92_COCNU</name>
<protein>
    <submittedName>
        <fullName evidence="1">Uncharacterized protein</fullName>
    </submittedName>
</protein>
<proteinExistence type="predicted"/>
<dbReference type="AlphaFoldDB" id="A0A8K0IT92"/>
<organism evidence="1 2">
    <name type="scientific">Cocos nucifera</name>
    <name type="common">Coconut palm</name>
    <dbReference type="NCBI Taxonomy" id="13894"/>
    <lineage>
        <taxon>Eukaryota</taxon>
        <taxon>Viridiplantae</taxon>
        <taxon>Streptophyta</taxon>
        <taxon>Embryophyta</taxon>
        <taxon>Tracheophyta</taxon>
        <taxon>Spermatophyta</taxon>
        <taxon>Magnoliopsida</taxon>
        <taxon>Liliopsida</taxon>
        <taxon>Arecaceae</taxon>
        <taxon>Arecoideae</taxon>
        <taxon>Cocoseae</taxon>
        <taxon>Attaleinae</taxon>
        <taxon>Cocos</taxon>
    </lineage>
</organism>
<accession>A0A8K0IT92</accession>
<evidence type="ECO:0000313" key="2">
    <source>
        <dbReference type="Proteomes" id="UP000797356"/>
    </source>
</evidence>
<gene>
    <name evidence="1" type="ORF">COCNU_13G006060</name>
</gene>